<keyword evidence="2" id="KW-0217">Developmental protein</keyword>
<evidence type="ECO:0000256" key="2">
    <source>
        <dbReference type="ARBA" id="ARBA00022473"/>
    </source>
</evidence>
<dbReference type="GO" id="GO:0016324">
    <property type="term" value="C:apical plasma membrane"/>
    <property type="evidence" value="ECO:0007669"/>
    <property type="project" value="UniProtKB-SubCell"/>
</dbReference>
<evidence type="ECO:0000313" key="18">
    <source>
        <dbReference type="Proteomes" id="UP000245119"/>
    </source>
</evidence>
<organism evidence="17 18">
    <name type="scientific">Pomacea canaliculata</name>
    <name type="common">Golden apple snail</name>
    <dbReference type="NCBI Taxonomy" id="400727"/>
    <lineage>
        <taxon>Eukaryota</taxon>
        <taxon>Metazoa</taxon>
        <taxon>Spiralia</taxon>
        <taxon>Lophotrochozoa</taxon>
        <taxon>Mollusca</taxon>
        <taxon>Gastropoda</taxon>
        <taxon>Caenogastropoda</taxon>
        <taxon>Architaenioglossa</taxon>
        <taxon>Ampullarioidea</taxon>
        <taxon>Ampullariidae</taxon>
        <taxon>Pomacea</taxon>
    </lineage>
</organism>
<dbReference type="STRING" id="400727.A0A2T7PN42"/>
<evidence type="ECO:0000256" key="4">
    <source>
        <dbReference type="ARBA" id="ARBA00022536"/>
    </source>
</evidence>
<dbReference type="InterPro" id="IPR000152">
    <property type="entry name" value="EGF-type_Asp/Asn_hydroxyl_site"/>
</dbReference>
<dbReference type="PROSITE" id="PS01186">
    <property type="entry name" value="EGF_2"/>
    <property type="match status" value="3"/>
</dbReference>
<dbReference type="AlphaFoldDB" id="A0A2T7PN42"/>
<protein>
    <recommendedName>
        <fullName evidence="16">EGF-like domain-containing protein</fullName>
    </recommendedName>
</protein>
<dbReference type="PROSITE" id="PS00010">
    <property type="entry name" value="ASX_HYDROXYL"/>
    <property type="match status" value="2"/>
</dbReference>
<dbReference type="PROSITE" id="PS50026">
    <property type="entry name" value="EGF_3"/>
    <property type="match status" value="3"/>
</dbReference>
<gene>
    <name evidence="17" type="ORF">C0Q70_06054</name>
</gene>
<keyword evidence="8" id="KW-0677">Repeat</keyword>
<dbReference type="PROSITE" id="PS01187">
    <property type="entry name" value="EGF_CA"/>
    <property type="match status" value="2"/>
</dbReference>
<dbReference type="PROSITE" id="PS00022">
    <property type="entry name" value="EGF_1"/>
    <property type="match status" value="3"/>
</dbReference>
<dbReference type="GO" id="GO:0030182">
    <property type="term" value="P:neuron differentiation"/>
    <property type="evidence" value="ECO:0007669"/>
    <property type="project" value="UniProtKB-ARBA"/>
</dbReference>
<dbReference type="GO" id="GO:0080090">
    <property type="term" value="P:regulation of primary metabolic process"/>
    <property type="evidence" value="ECO:0007669"/>
    <property type="project" value="UniProtKB-ARBA"/>
</dbReference>
<evidence type="ECO:0000256" key="15">
    <source>
        <dbReference type="SAM" id="Phobius"/>
    </source>
</evidence>
<evidence type="ECO:0000256" key="7">
    <source>
        <dbReference type="ARBA" id="ARBA00022729"/>
    </source>
</evidence>
<evidence type="ECO:0000313" key="17">
    <source>
        <dbReference type="EMBL" id="PVD34777.1"/>
    </source>
</evidence>
<evidence type="ECO:0000256" key="14">
    <source>
        <dbReference type="SAM" id="MobiDB-lite"/>
    </source>
</evidence>
<evidence type="ECO:0000256" key="13">
    <source>
        <dbReference type="PROSITE-ProRule" id="PRU00076"/>
    </source>
</evidence>
<keyword evidence="3" id="KW-1003">Cell membrane</keyword>
<dbReference type="InterPro" id="IPR001881">
    <property type="entry name" value="EGF-like_Ca-bd_dom"/>
</dbReference>
<keyword evidence="10 15" id="KW-1133">Transmembrane helix</keyword>
<dbReference type="PRINTS" id="PR00010">
    <property type="entry name" value="EGFBLOOD"/>
</dbReference>
<keyword evidence="11 15" id="KW-0472">Membrane</keyword>
<feature type="disulfide bond" evidence="13">
    <location>
        <begin position="501"/>
        <end position="510"/>
    </location>
</feature>
<dbReference type="InterPro" id="IPR035234">
    <property type="entry name" value="IgGFc-bd_N"/>
</dbReference>
<dbReference type="GO" id="GO:0009967">
    <property type="term" value="P:positive regulation of signal transduction"/>
    <property type="evidence" value="ECO:0007669"/>
    <property type="project" value="UniProtKB-ARBA"/>
</dbReference>
<keyword evidence="5" id="KW-0597">Phosphoprotein</keyword>
<dbReference type="GO" id="GO:0008593">
    <property type="term" value="P:regulation of Notch signaling pathway"/>
    <property type="evidence" value="ECO:0007669"/>
    <property type="project" value="UniProtKB-ARBA"/>
</dbReference>
<evidence type="ECO:0000256" key="1">
    <source>
        <dbReference type="ARBA" id="ARBA00004247"/>
    </source>
</evidence>
<proteinExistence type="predicted"/>
<dbReference type="InterPro" id="IPR000742">
    <property type="entry name" value="EGF"/>
</dbReference>
<keyword evidence="6 15" id="KW-0812">Transmembrane</keyword>
<dbReference type="Pfam" id="PF00008">
    <property type="entry name" value="EGF"/>
    <property type="match status" value="3"/>
</dbReference>
<evidence type="ECO:0000256" key="11">
    <source>
        <dbReference type="ARBA" id="ARBA00023136"/>
    </source>
</evidence>
<keyword evidence="9" id="KW-0221">Differentiation</keyword>
<dbReference type="SMART" id="SM00179">
    <property type="entry name" value="EGF_CA"/>
    <property type="match status" value="4"/>
</dbReference>
<keyword evidence="7" id="KW-0732">Signal</keyword>
<dbReference type="PANTHER" id="PTHR46534">
    <property type="entry name" value="IGGFC_BINDING DOMAIN-CONTAINING PROTEIN"/>
    <property type="match status" value="1"/>
</dbReference>
<dbReference type="CDD" id="cd00054">
    <property type="entry name" value="EGF_CA"/>
    <property type="match status" value="3"/>
</dbReference>
<sequence length="855" mass="90658">MVVVSRLPTAPGPDGGYTGNNEQDLQVTDQMDHWGKEFLLSFPPNYNGTGEIILYVTSRETVTVSVRNTLFNISSSHSLPPLSSVRIKLSGSLQYSEQNVTSLKAVFLNATSDVSVYVLNYGTGTSDMYTAYPVKALGTEYLLGGYPPYLNAYFIVAAVQDNTTVQVHLKVADAGKCMLGAYGNGSVLTAILRLHEVWGGACKKDFTGSVVTSNKPVSVVTALDCAAVPIGVKLCDHMVEMMLPVADYGSSYVLHNITYRPSSVIYRVISGHDGAVVTESTGGNKTLDKGEFVDYDLAVLGQELCITTSAPVMTLMFTKGHYADLSVPFGDPSMAVVPATDHFTTDYVVNMEISLTDTFLRYVSIIINDSAVAGFSSVNYKFNPVGLGYSVAHVALNSSTQRLRHTGGYPFGAVLYAFGNMTGLSLPAGLTLTDKFNYCSSGPCFNNGTCTNIPDNSTFDCSCQPGFSGVRCETNVDDCASSPCRNGATCTDAVNAFICTCAAGYTGSQCETDINDCASSPCRNGGTCADAVNGFTCTCVLGYTGKQCETDIDYCQSSPCDLLSSCTDGISSYSCCLLGILPVCTVYTVTTTPAPTTTSTKVSVTTSPLVDTTNPPTTASTQSTAASLTTASKQSTLPTSAPITTGRGTTENISTGQETTEPSSTGRETTEPSSTGRETTEPSSTGRETTEPSSTGRETSEPSSTGRETTDQSASFYTSLASSTSVTPKKQTTVTTTTEPTQTSEIPKQCACKCQRPPAVTHDDLVKESEELKKELSVDKKHLSSREFLSLLPSFPSIRKVTSAEDDRASAMTIGYAGLVFLICSFGAILLMDFTMSCRAEAKKSAPKKSLHPDT</sequence>
<dbReference type="FunFam" id="2.10.25.10:FF:000784">
    <property type="entry name" value="Uncharacterized protein"/>
    <property type="match status" value="1"/>
</dbReference>
<dbReference type="Gene3D" id="2.10.25.10">
    <property type="entry name" value="Laminin"/>
    <property type="match status" value="3"/>
</dbReference>
<dbReference type="InterPro" id="IPR018097">
    <property type="entry name" value="EGF_Ca-bd_CS"/>
</dbReference>
<feature type="compositionally biased region" description="Polar residues" evidence="14">
    <location>
        <begin position="638"/>
        <end position="721"/>
    </location>
</feature>
<dbReference type="GO" id="GO:0060255">
    <property type="term" value="P:regulation of macromolecule metabolic process"/>
    <property type="evidence" value="ECO:0007669"/>
    <property type="project" value="UniProtKB-ARBA"/>
</dbReference>
<dbReference type="GO" id="GO:0051241">
    <property type="term" value="P:negative regulation of multicellular organismal process"/>
    <property type="evidence" value="ECO:0007669"/>
    <property type="project" value="UniProtKB-ARBA"/>
</dbReference>
<keyword evidence="12 13" id="KW-1015">Disulfide bond</keyword>
<name>A0A2T7PN42_POMCA</name>
<evidence type="ECO:0000256" key="8">
    <source>
        <dbReference type="ARBA" id="ARBA00022737"/>
    </source>
</evidence>
<feature type="region of interest" description="Disordered" evidence="14">
    <location>
        <begin position="1"/>
        <end position="21"/>
    </location>
</feature>
<comment type="caution">
    <text evidence="13">Lacks conserved residue(s) required for the propagation of feature annotation.</text>
</comment>
<dbReference type="Proteomes" id="UP000245119">
    <property type="component" value="Linkage Group LG3"/>
</dbReference>
<dbReference type="FunFam" id="2.10.25.10:FF:000565">
    <property type="entry name" value="Predicted protein"/>
    <property type="match status" value="1"/>
</dbReference>
<accession>A0A2T7PN42</accession>
<evidence type="ECO:0000259" key="16">
    <source>
        <dbReference type="PROSITE" id="PS50026"/>
    </source>
</evidence>
<feature type="domain" description="EGF-like" evidence="16">
    <location>
        <begin position="475"/>
        <end position="511"/>
    </location>
</feature>
<feature type="transmembrane region" description="Helical" evidence="15">
    <location>
        <begin position="814"/>
        <end position="834"/>
    </location>
</feature>
<reference evidence="17 18" key="1">
    <citation type="submission" date="2018-04" db="EMBL/GenBank/DDBJ databases">
        <title>The genome of golden apple snail Pomacea canaliculata provides insight into stress tolerance and invasive adaptation.</title>
        <authorList>
            <person name="Liu C."/>
            <person name="Liu B."/>
            <person name="Ren Y."/>
            <person name="Zhang Y."/>
            <person name="Wang H."/>
            <person name="Li S."/>
            <person name="Jiang F."/>
            <person name="Yin L."/>
            <person name="Zhang G."/>
            <person name="Qian W."/>
            <person name="Fan W."/>
        </authorList>
    </citation>
    <scope>NUCLEOTIDE SEQUENCE [LARGE SCALE GENOMIC DNA]</scope>
    <source>
        <strain evidence="17">SZHN2017</strain>
        <tissue evidence="17">Muscle</tissue>
    </source>
</reference>
<feature type="domain" description="EGF-like" evidence="16">
    <location>
        <begin position="513"/>
        <end position="549"/>
    </location>
</feature>
<keyword evidence="18" id="KW-1185">Reference proteome</keyword>
<evidence type="ECO:0000256" key="12">
    <source>
        <dbReference type="ARBA" id="ARBA00023157"/>
    </source>
</evidence>
<dbReference type="GO" id="GO:0051093">
    <property type="term" value="P:negative regulation of developmental process"/>
    <property type="evidence" value="ECO:0007669"/>
    <property type="project" value="UniProtKB-ARBA"/>
</dbReference>
<feature type="compositionally biased region" description="Low complexity" evidence="14">
    <location>
        <begin position="595"/>
        <end position="637"/>
    </location>
</feature>
<dbReference type="EMBL" id="PZQS01000003">
    <property type="protein sequence ID" value="PVD34777.1"/>
    <property type="molecule type" value="Genomic_DNA"/>
</dbReference>
<dbReference type="OrthoDB" id="6157674at2759"/>
<evidence type="ECO:0000256" key="6">
    <source>
        <dbReference type="ARBA" id="ARBA00022692"/>
    </source>
</evidence>
<feature type="disulfide bond" evidence="13">
    <location>
        <begin position="444"/>
        <end position="461"/>
    </location>
</feature>
<dbReference type="SUPFAM" id="SSF57196">
    <property type="entry name" value="EGF/Laminin"/>
    <property type="match status" value="3"/>
</dbReference>
<dbReference type="FunFam" id="2.10.25.10:FF:000066">
    <property type="entry name" value="FAT atypical cadherin 4"/>
    <property type="match status" value="1"/>
</dbReference>
<evidence type="ECO:0000256" key="10">
    <source>
        <dbReference type="ARBA" id="ARBA00022989"/>
    </source>
</evidence>
<dbReference type="Pfam" id="PF17517">
    <property type="entry name" value="IgGFc_binding"/>
    <property type="match status" value="1"/>
</dbReference>
<evidence type="ECO:0000256" key="5">
    <source>
        <dbReference type="ARBA" id="ARBA00022553"/>
    </source>
</evidence>
<dbReference type="GO" id="GO:0048468">
    <property type="term" value="P:cell development"/>
    <property type="evidence" value="ECO:0007669"/>
    <property type="project" value="UniProtKB-ARBA"/>
</dbReference>
<dbReference type="PANTHER" id="PTHR46534:SF1">
    <property type="entry name" value="IGGFC-BINDING PROTEIN N-TERMINAL DOMAIN-CONTAINING PROTEIN"/>
    <property type="match status" value="1"/>
</dbReference>
<dbReference type="GO" id="GO:0005509">
    <property type="term" value="F:calcium ion binding"/>
    <property type="evidence" value="ECO:0007669"/>
    <property type="project" value="InterPro"/>
</dbReference>
<feature type="disulfide bond" evidence="13">
    <location>
        <begin position="463"/>
        <end position="472"/>
    </location>
</feature>
<keyword evidence="4 13" id="KW-0245">EGF-like domain</keyword>
<evidence type="ECO:0000256" key="3">
    <source>
        <dbReference type="ARBA" id="ARBA00022475"/>
    </source>
</evidence>
<feature type="disulfide bond" evidence="13">
    <location>
        <begin position="539"/>
        <end position="548"/>
    </location>
</feature>
<dbReference type="SMART" id="SM00181">
    <property type="entry name" value="EGF"/>
    <property type="match status" value="3"/>
</dbReference>
<evidence type="ECO:0000256" key="9">
    <source>
        <dbReference type="ARBA" id="ARBA00022782"/>
    </source>
</evidence>
<feature type="domain" description="EGF-like" evidence="16">
    <location>
        <begin position="435"/>
        <end position="473"/>
    </location>
</feature>
<feature type="compositionally biased region" description="Low complexity" evidence="14">
    <location>
        <begin position="722"/>
        <end position="745"/>
    </location>
</feature>
<comment type="caution">
    <text evidence="17">The sequence shown here is derived from an EMBL/GenBank/DDBJ whole genome shotgun (WGS) entry which is preliminary data.</text>
</comment>
<dbReference type="GO" id="GO:0003002">
    <property type="term" value="P:regionalization"/>
    <property type="evidence" value="ECO:0007669"/>
    <property type="project" value="UniProtKB-ARBA"/>
</dbReference>
<feature type="region of interest" description="Disordered" evidence="14">
    <location>
        <begin position="595"/>
        <end position="745"/>
    </location>
</feature>
<comment type="subcellular location">
    <subcellularLocation>
        <location evidence="1">Apical cell membrane</location>
        <topology evidence="1">Single-pass type I membrane protein</topology>
    </subcellularLocation>
</comment>
<dbReference type="GO" id="GO:0048592">
    <property type="term" value="P:eye morphogenesis"/>
    <property type="evidence" value="ECO:0007669"/>
    <property type="project" value="UniProtKB-ARBA"/>
</dbReference>